<protein>
    <submittedName>
        <fullName evidence="1">PD-(D/E)XK nuclease family transposase</fullName>
    </submittedName>
</protein>
<dbReference type="Proteomes" id="UP001623660">
    <property type="component" value="Unassembled WGS sequence"/>
</dbReference>
<dbReference type="Pfam" id="PF12784">
    <property type="entry name" value="PDDEXK_2"/>
    <property type="match status" value="1"/>
</dbReference>
<dbReference type="EMBL" id="JBJHZX010000025">
    <property type="protein sequence ID" value="MFL0197111.1"/>
    <property type="molecule type" value="Genomic_DNA"/>
</dbReference>
<comment type="caution">
    <text evidence="1">The sequence shown here is derived from an EMBL/GenBank/DDBJ whole genome shotgun (WGS) entry which is preliminary data.</text>
</comment>
<keyword evidence="2" id="KW-1185">Reference proteome</keyword>
<reference evidence="1 2" key="1">
    <citation type="submission" date="2024-11" db="EMBL/GenBank/DDBJ databases">
        <authorList>
            <person name="Heng Y.C."/>
            <person name="Lim A.C.H."/>
            <person name="Lee J.K.Y."/>
            <person name="Kittelmann S."/>
        </authorList>
    </citation>
    <scope>NUCLEOTIDE SEQUENCE [LARGE SCALE GENOMIC DNA]</scope>
    <source>
        <strain evidence="1 2">WILCCON 0269</strain>
    </source>
</reference>
<evidence type="ECO:0000313" key="2">
    <source>
        <dbReference type="Proteomes" id="UP001623660"/>
    </source>
</evidence>
<organism evidence="1 2">
    <name type="scientific">Candidatus Clostridium eludens</name>
    <dbReference type="NCBI Taxonomy" id="3381663"/>
    <lineage>
        <taxon>Bacteria</taxon>
        <taxon>Bacillati</taxon>
        <taxon>Bacillota</taxon>
        <taxon>Clostridia</taxon>
        <taxon>Eubacteriales</taxon>
        <taxon>Clostridiaceae</taxon>
        <taxon>Clostridium</taxon>
    </lineage>
</organism>
<gene>
    <name evidence="1" type="ORF">ACJDU8_16320</name>
</gene>
<accession>A0ABW8SMT2</accession>
<proteinExistence type="predicted"/>
<name>A0ABW8SMT2_9CLOT</name>
<evidence type="ECO:0000313" key="1">
    <source>
        <dbReference type="EMBL" id="MFL0197111.1"/>
    </source>
</evidence>
<sequence>MAVGAYFAAGDYYPKVDFAFKKLFASSENKDILISFMNSVLSEDEQAKDIELKNSYNIASYREGGYKWSIL</sequence>